<dbReference type="Proteomes" id="UP001163719">
    <property type="component" value="Unassembled WGS sequence"/>
</dbReference>
<name>A0ABT3HKN8_9FLAO</name>
<sequence length="955" mass="103132">MIRFLLSFVLLVLTSNTIFAQRDTEHWFAPMAARSGVLSGLQQALYFSTDSTTPFEVEIYSNNIVIGTVTISKGTPVAFPLPTTPVNYSAAMVTSNAADLFTPVNKGLYTKGTKPYFANFRFSVASHGEILTSKGKAGIGKEFYAVVSPLKNTSTSSATLFNFTTGILATEDNTSVTVSGYSPGLQFTNGTTGTTNPTMTFTLNKGQSYIIEGQGPNGTNATGFIGAKIVADKPISVTNGNFNGQFAITTSFDGSDIVMDQSVPKDRLGNEFVVVKGNGDISEGMEDALIVATENNTEVYINDGTTPVTTLNEGQFYRVNSPDNTTFTNKYIDQGNGHYNMYIKTSKNVYVYQLLAGISNSNATEGFNYIPPLNCFLPRKIDEIGMIQQLPNSSNTIKLNILTEAGAAVTVNGTAPTAAQGPYPVTGTNAWVSYSVPNMTGNVTVTSTKAVTAGISGGSGVVGYGGYFAGFSSIPVIAKQIGDCVPGIILEVDDSYETYQWYRNNAIITGATSHTYTPTQSGNYTVKVTMGTCPPVTTPIYKVHNCLKVTNKNVTICGTTTITPTFSSSTQTPVPGTVTIITPPTHGTATLNTSTGVITYTPNPGYLGNDTIVYKFCGNDVEFTDCEQVTLNLTVVPFVVKDVTMEACQYDTNPFAEFDLTTAQVTDYTAVTKLFYPTLANLNAGTGLITNPTHYQSAGGTVYVKVTTNEGCTANAKITLIAKPIKKSPLLVDKYICIDDRINLDAGPGYDSYQWSTGATTSEIQGVGVGEYTVILGKNGCFLPQIVKVIKAADPVITQIEISNNTATVVVTGGKPPYKYAVDGITTWQDSNVFTDLSRGQHTFYVKDSYNCTPTSVEVTIPNLINAITPNGDNVNDVIDYSELAYKNNLSFVIYDRYGNKIFTGDKFNNYKWDGRHYDKKIVTGTYWYHINWTEPNKENTPIKYTGWILVKNID</sequence>
<keyword evidence="1" id="KW-0732">Signal</keyword>
<dbReference type="Pfam" id="PF17517">
    <property type="entry name" value="IgGFc_binding"/>
    <property type="match status" value="1"/>
</dbReference>
<evidence type="ECO:0000256" key="1">
    <source>
        <dbReference type="SAM" id="SignalP"/>
    </source>
</evidence>
<dbReference type="EMBL" id="JAPDHV010000001">
    <property type="protein sequence ID" value="MCW3160324.1"/>
    <property type="molecule type" value="Genomic_DNA"/>
</dbReference>
<evidence type="ECO:0000259" key="2">
    <source>
        <dbReference type="Pfam" id="PF17517"/>
    </source>
</evidence>
<dbReference type="Gene3D" id="2.60.40.3440">
    <property type="match status" value="1"/>
</dbReference>
<reference evidence="3" key="1">
    <citation type="submission" date="2022-10" db="EMBL/GenBank/DDBJ databases">
        <title>Chryseobacterium babae sp. nov. isolated from the gut of the beetle Oryctes rhinoceros, and Chryseobacterium kimseyorum sp. nov., isolated from a stick insect rearing cage.</title>
        <authorList>
            <person name="Shelomi M."/>
            <person name="Han C.-J."/>
            <person name="Chen W.-M."/>
            <person name="Chen H.-K."/>
            <person name="Liaw S.-J."/>
            <person name="Muhle E."/>
            <person name="Clermont D."/>
        </authorList>
    </citation>
    <scope>NUCLEOTIDE SEQUENCE</scope>
    <source>
        <strain evidence="3">WLa1L2M3</strain>
    </source>
</reference>
<dbReference type="InterPro" id="IPR035234">
    <property type="entry name" value="IgGFc-bd_N"/>
</dbReference>
<dbReference type="InterPro" id="IPR026341">
    <property type="entry name" value="T9SS_type_B"/>
</dbReference>
<comment type="caution">
    <text evidence="3">The sequence shown here is derived from an EMBL/GenBank/DDBJ whole genome shotgun (WGS) entry which is preliminary data.</text>
</comment>
<dbReference type="NCBIfam" id="TIGR04131">
    <property type="entry name" value="Bac_Flav_CTERM"/>
    <property type="match status" value="1"/>
</dbReference>
<feature type="chain" id="PRO_5047059928" evidence="1">
    <location>
        <begin position="21"/>
        <end position="955"/>
    </location>
</feature>
<gene>
    <name evidence="3" type="ORF">OH806_03470</name>
</gene>
<proteinExistence type="predicted"/>
<feature type="domain" description="IgGFc-binding protein N-terminal" evidence="2">
    <location>
        <begin position="137"/>
        <end position="457"/>
    </location>
</feature>
<dbReference type="Pfam" id="PF17963">
    <property type="entry name" value="Big_9"/>
    <property type="match status" value="1"/>
</dbReference>
<feature type="signal peptide" evidence="1">
    <location>
        <begin position="1"/>
        <end position="20"/>
    </location>
</feature>
<evidence type="ECO:0000313" key="3">
    <source>
        <dbReference type="EMBL" id="MCW3160324.1"/>
    </source>
</evidence>
<protein>
    <submittedName>
        <fullName evidence="3">Gliding motility-associated C-terminal domain-containing protein</fullName>
    </submittedName>
</protein>
<dbReference type="RefSeq" id="WP_264742269.1">
    <property type="nucleotide sequence ID" value="NZ_JAPDHV010000001.1"/>
</dbReference>
<keyword evidence="4" id="KW-1185">Reference proteome</keyword>
<organism evidence="3 4">
    <name type="scientific">Chryseobacterium oryctis</name>
    <dbReference type="NCBI Taxonomy" id="2952618"/>
    <lineage>
        <taxon>Bacteria</taxon>
        <taxon>Pseudomonadati</taxon>
        <taxon>Bacteroidota</taxon>
        <taxon>Flavobacteriia</taxon>
        <taxon>Flavobacteriales</taxon>
        <taxon>Weeksellaceae</taxon>
        <taxon>Chryseobacterium group</taxon>
        <taxon>Chryseobacterium</taxon>
    </lineage>
</organism>
<evidence type="ECO:0000313" key="4">
    <source>
        <dbReference type="Proteomes" id="UP001163719"/>
    </source>
</evidence>
<accession>A0ABT3HKN8</accession>
<dbReference type="Pfam" id="PF13585">
    <property type="entry name" value="CHU_C"/>
    <property type="match status" value="1"/>
</dbReference>